<organism evidence="7 8">
    <name type="scientific">Baekduia soli</name>
    <dbReference type="NCBI Taxonomy" id="496014"/>
    <lineage>
        <taxon>Bacteria</taxon>
        <taxon>Bacillati</taxon>
        <taxon>Actinomycetota</taxon>
        <taxon>Thermoleophilia</taxon>
        <taxon>Solirubrobacterales</taxon>
        <taxon>Baekduiaceae</taxon>
        <taxon>Baekduia</taxon>
    </lineage>
</organism>
<evidence type="ECO:0000256" key="2">
    <source>
        <dbReference type="ARBA" id="ARBA00023002"/>
    </source>
</evidence>
<dbReference type="Pfam" id="PF07731">
    <property type="entry name" value="Cu-oxidase_2"/>
    <property type="match status" value="1"/>
</dbReference>
<gene>
    <name evidence="7" type="ORF">FSW04_00975</name>
</gene>
<feature type="chain" id="PRO_5038391459" description="Copper oxidase" evidence="4">
    <location>
        <begin position="17"/>
        <end position="300"/>
    </location>
</feature>
<dbReference type="InterPro" id="IPR045087">
    <property type="entry name" value="Cu-oxidase_fam"/>
</dbReference>
<dbReference type="PANTHER" id="PTHR11709:SF394">
    <property type="entry name" value="FI03373P-RELATED"/>
    <property type="match status" value="1"/>
</dbReference>
<keyword evidence="1" id="KW-0479">Metal-binding</keyword>
<dbReference type="RefSeq" id="WP_146915322.1">
    <property type="nucleotide sequence ID" value="NZ_CP042430.1"/>
</dbReference>
<dbReference type="Pfam" id="PF07732">
    <property type="entry name" value="Cu-oxidase_3"/>
    <property type="match status" value="1"/>
</dbReference>
<evidence type="ECO:0000259" key="5">
    <source>
        <dbReference type="Pfam" id="PF07731"/>
    </source>
</evidence>
<dbReference type="PROSITE" id="PS00079">
    <property type="entry name" value="MULTICOPPER_OXIDASE1"/>
    <property type="match status" value="1"/>
</dbReference>
<dbReference type="EMBL" id="CP042430">
    <property type="protein sequence ID" value="QEC46288.1"/>
    <property type="molecule type" value="Genomic_DNA"/>
</dbReference>
<dbReference type="KEGG" id="bsol:FSW04_00975"/>
<evidence type="ECO:0000313" key="8">
    <source>
        <dbReference type="Proteomes" id="UP000321805"/>
    </source>
</evidence>
<proteinExistence type="predicted"/>
<feature type="domain" description="Plastocyanin-like" evidence="5">
    <location>
        <begin position="204"/>
        <end position="298"/>
    </location>
</feature>
<dbReference type="InterPro" id="IPR002355">
    <property type="entry name" value="Cu_oxidase_Cu_BS"/>
</dbReference>
<evidence type="ECO:0008006" key="9">
    <source>
        <dbReference type="Google" id="ProtNLM"/>
    </source>
</evidence>
<dbReference type="SUPFAM" id="SSF49503">
    <property type="entry name" value="Cupredoxins"/>
    <property type="match status" value="2"/>
</dbReference>
<feature type="domain" description="Plastocyanin-like" evidence="6">
    <location>
        <begin position="81"/>
        <end position="182"/>
    </location>
</feature>
<sequence>MRLGAAALAAAPVAPAAVRESWVAAVPVTWNMVPNGRDAITGTQYDTAQTVFPTTVYRRYTKGWKHPLFNAPLGSGNQDLIPGPLLRGRVGDRFVIHFKNLDSAFRRPHSMHFHGVHYKPSSDGAYLPGFSGGDADVGYRHTWTYRLRAGRDSAGVWPYHDHSPSMDASIAGGMYGMLSILGPHERLPDREFTVVFAEMGALQTIDGRAFVGNTPVFTSQVGDLVQWDVMAMGSEHHTFHVHGHRWIAPDGTPRDTQTVGPAESFRIRWREQDPGTWLYHCHVEQHMMAGMIGIYRVSRP</sequence>
<dbReference type="PROSITE" id="PS00080">
    <property type="entry name" value="MULTICOPPER_OXIDASE2"/>
    <property type="match status" value="1"/>
</dbReference>
<name>A0A5B8TZY5_9ACTN</name>
<dbReference type="Proteomes" id="UP000321805">
    <property type="component" value="Chromosome"/>
</dbReference>
<reference evidence="7 8" key="1">
    <citation type="journal article" date="2018" name="J. Microbiol.">
        <title>Baekduia soli gen. nov., sp. nov., a novel bacterium isolated from the soil of Baekdu Mountain and proposal of a novel family name, Baekduiaceae fam. nov.</title>
        <authorList>
            <person name="An D.S."/>
            <person name="Siddiqi M.Z."/>
            <person name="Kim K.H."/>
            <person name="Yu H.S."/>
            <person name="Im W.T."/>
        </authorList>
    </citation>
    <scope>NUCLEOTIDE SEQUENCE [LARGE SCALE GENOMIC DNA]</scope>
    <source>
        <strain evidence="7 8">BR7-21</strain>
    </source>
</reference>
<feature type="signal peptide" evidence="4">
    <location>
        <begin position="1"/>
        <end position="16"/>
    </location>
</feature>
<evidence type="ECO:0000259" key="6">
    <source>
        <dbReference type="Pfam" id="PF07732"/>
    </source>
</evidence>
<accession>A0A5B8TZY5</accession>
<protein>
    <recommendedName>
        <fullName evidence="9">Copper oxidase</fullName>
    </recommendedName>
</protein>
<keyword evidence="3" id="KW-0186">Copper</keyword>
<evidence type="ECO:0000256" key="3">
    <source>
        <dbReference type="ARBA" id="ARBA00023008"/>
    </source>
</evidence>
<dbReference type="InterPro" id="IPR008972">
    <property type="entry name" value="Cupredoxin"/>
</dbReference>
<dbReference type="OrthoDB" id="345021at2"/>
<keyword evidence="2" id="KW-0560">Oxidoreductase</keyword>
<evidence type="ECO:0000256" key="1">
    <source>
        <dbReference type="ARBA" id="ARBA00022723"/>
    </source>
</evidence>
<dbReference type="InterPro" id="IPR011706">
    <property type="entry name" value="Cu-oxidase_C"/>
</dbReference>
<dbReference type="GO" id="GO:0005507">
    <property type="term" value="F:copper ion binding"/>
    <property type="evidence" value="ECO:0007669"/>
    <property type="project" value="InterPro"/>
</dbReference>
<keyword evidence="4" id="KW-0732">Signal</keyword>
<dbReference type="GO" id="GO:0016491">
    <property type="term" value="F:oxidoreductase activity"/>
    <property type="evidence" value="ECO:0007669"/>
    <property type="project" value="UniProtKB-KW"/>
</dbReference>
<keyword evidence="8" id="KW-1185">Reference proteome</keyword>
<evidence type="ECO:0000313" key="7">
    <source>
        <dbReference type="EMBL" id="QEC46288.1"/>
    </source>
</evidence>
<dbReference type="PANTHER" id="PTHR11709">
    <property type="entry name" value="MULTI-COPPER OXIDASE"/>
    <property type="match status" value="1"/>
</dbReference>
<dbReference type="AlphaFoldDB" id="A0A5B8TZY5"/>
<dbReference type="InterPro" id="IPR033138">
    <property type="entry name" value="Cu_oxidase_CS"/>
</dbReference>
<dbReference type="InterPro" id="IPR011707">
    <property type="entry name" value="Cu-oxidase-like_N"/>
</dbReference>
<dbReference type="Gene3D" id="2.60.40.420">
    <property type="entry name" value="Cupredoxins - blue copper proteins"/>
    <property type="match status" value="2"/>
</dbReference>
<evidence type="ECO:0000256" key="4">
    <source>
        <dbReference type="SAM" id="SignalP"/>
    </source>
</evidence>